<dbReference type="GO" id="GO:0010212">
    <property type="term" value="P:response to ionizing radiation"/>
    <property type="evidence" value="ECO:0007669"/>
    <property type="project" value="TreeGrafter"/>
</dbReference>
<dbReference type="VEuPathDB" id="MicrosporidiaDB:G9O61_00g003350"/>
<dbReference type="PANTHER" id="PTHR13356">
    <property type="entry name" value="OB FOLD NUCLEIC ACID BINDING PROTEIN-RELATED"/>
    <property type="match status" value="1"/>
</dbReference>
<dbReference type="PANTHER" id="PTHR13356:SF0">
    <property type="entry name" value="SOSS COMPLEX SUBUNIT B HOMOLOG"/>
    <property type="match status" value="1"/>
</dbReference>
<dbReference type="OrthoDB" id="295715at2759"/>
<protein>
    <submittedName>
        <fullName evidence="2">Oligonucleotide oligosaccharide-binding fold containing 2b</fullName>
    </submittedName>
</protein>
<dbReference type="AlphaFoldDB" id="A0A0F9WHX6"/>
<dbReference type="GO" id="GO:0003677">
    <property type="term" value="F:DNA binding"/>
    <property type="evidence" value="ECO:0007669"/>
    <property type="project" value="UniProtKB-KW"/>
</dbReference>
<dbReference type="GeneID" id="36320761"/>
<organism evidence="2 3">
    <name type="scientific">Vairimorpha ceranae</name>
    <dbReference type="NCBI Taxonomy" id="40302"/>
    <lineage>
        <taxon>Eukaryota</taxon>
        <taxon>Fungi</taxon>
        <taxon>Fungi incertae sedis</taxon>
        <taxon>Microsporidia</taxon>
        <taxon>Nosematidae</taxon>
        <taxon>Vairimorpha</taxon>
    </lineage>
</organism>
<evidence type="ECO:0000256" key="1">
    <source>
        <dbReference type="ARBA" id="ARBA00023125"/>
    </source>
</evidence>
<dbReference type="VEuPathDB" id="MicrosporidiaDB:AAJ76_500011577"/>
<gene>
    <name evidence="2" type="ORF">AAJ76_500011577</name>
</gene>
<keyword evidence="3" id="KW-1185">Reference proteome</keyword>
<dbReference type="EMBL" id="JPQZ01000005">
    <property type="protein sequence ID" value="KKO76205.1"/>
    <property type="molecule type" value="Genomic_DNA"/>
</dbReference>
<comment type="caution">
    <text evidence="2">The sequence shown here is derived from an EMBL/GenBank/DDBJ whole genome shotgun (WGS) entry which is preliminary data.</text>
</comment>
<dbReference type="Gene3D" id="2.40.50.140">
    <property type="entry name" value="Nucleic acid-binding proteins"/>
    <property type="match status" value="1"/>
</dbReference>
<dbReference type="GO" id="GO:0044818">
    <property type="term" value="P:mitotic G2/M transition checkpoint"/>
    <property type="evidence" value="ECO:0007669"/>
    <property type="project" value="TreeGrafter"/>
</dbReference>
<name>A0A0F9WHX6_9MICR</name>
<dbReference type="Proteomes" id="UP000034350">
    <property type="component" value="Unassembled WGS sequence"/>
</dbReference>
<dbReference type="SUPFAM" id="SSF50249">
    <property type="entry name" value="Nucleic acid-binding proteins"/>
    <property type="match status" value="1"/>
</dbReference>
<evidence type="ECO:0000313" key="3">
    <source>
        <dbReference type="Proteomes" id="UP000034350"/>
    </source>
</evidence>
<dbReference type="RefSeq" id="XP_024331947.1">
    <property type="nucleotide sequence ID" value="XM_024475814.1"/>
</dbReference>
<evidence type="ECO:0000313" key="2">
    <source>
        <dbReference type="EMBL" id="KKO76205.1"/>
    </source>
</evidence>
<reference evidence="2 3" key="1">
    <citation type="journal article" date="2015" name="Environ. Microbiol.">
        <title>Genome analyses suggest the presence of polyploidy and recent human-driven expansions in eight global populations of the honeybee pathogen Nosema ceranae.</title>
        <authorList>
            <person name="Pelin A."/>
            <person name="Selman M."/>
            <person name="Aris-Brosou S."/>
            <person name="Farinelli L."/>
            <person name="Corradi N."/>
        </authorList>
    </citation>
    <scope>NUCLEOTIDE SEQUENCE [LARGE SCALE GENOMIC DNA]</scope>
    <source>
        <strain evidence="2 3">PA08 1199</strain>
    </source>
</reference>
<proteinExistence type="predicted"/>
<sequence>MAIVKIKDLKIFIKNVDVEFIILKLLETTLTKDNDKIYTYLVADESGSIEASIWNILLDIGDIIYIYDAYVSSFKERKRIFKSGNGYIRRIGEIKKEFILNEEHKKLFSFS</sequence>
<dbReference type="GO" id="GO:0070876">
    <property type="term" value="C:SOSS complex"/>
    <property type="evidence" value="ECO:0007669"/>
    <property type="project" value="TreeGrafter"/>
</dbReference>
<dbReference type="InterPro" id="IPR012340">
    <property type="entry name" value="NA-bd_OB-fold"/>
</dbReference>
<dbReference type="InterPro" id="IPR051231">
    <property type="entry name" value="SOSS-B"/>
</dbReference>
<keyword evidence="1" id="KW-0238">DNA-binding</keyword>
<dbReference type="GO" id="GO:0000724">
    <property type="term" value="P:double-strand break repair via homologous recombination"/>
    <property type="evidence" value="ECO:0007669"/>
    <property type="project" value="TreeGrafter"/>
</dbReference>
<accession>A0A0F9WHX6</accession>